<proteinExistence type="predicted"/>
<dbReference type="GO" id="GO:0005886">
    <property type="term" value="C:plasma membrane"/>
    <property type="evidence" value="ECO:0007669"/>
    <property type="project" value="TreeGrafter"/>
</dbReference>
<dbReference type="PANTHER" id="PTHR14239:SF0">
    <property type="entry name" value="F420-DEPENDENT NADP REDUCTASE"/>
    <property type="match status" value="1"/>
</dbReference>
<evidence type="ECO:0000313" key="1">
    <source>
        <dbReference type="EMBL" id="GAF87661.1"/>
    </source>
</evidence>
<reference evidence="1" key="1">
    <citation type="journal article" date="2014" name="Front. Microbiol.">
        <title>High frequency of phylogenetically diverse reductive dehalogenase-homologous genes in deep subseafloor sedimentary metagenomes.</title>
        <authorList>
            <person name="Kawai M."/>
            <person name="Futagami T."/>
            <person name="Toyoda A."/>
            <person name="Takaki Y."/>
            <person name="Nishi S."/>
            <person name="Hori S."/>
            <person name="Arai W."/>
            <person name="Tsubouchi T."/>
            <person name="Morono Y."/>
            <person name="Uchiyama I."/>
            <person name="Ito T."/>
            <person name="Fujiyama A."/>
            <person name="Inagaki F."/>
            <person name="Takami H."/>
        </authorList>
    </citation>
    <scope>NUCLEOTIDE SEQUENCE</scope>
    <source>
        <strain evidence="1">Expedition CK06-06</strain>
    </source>
</reference>
<dbReference type="Gene3D" id="3.40.50.720">
    <property type="entry name" value="NAD(P)-binding Rossmann-like Domain"/>
    <property type="match status" value="1"/>
</dbReference>
<protein>
    <recommendedName>
        <fullName evidence="2">NADPH-dependent F420 reductase</fullName>
    </recommendedName>
</protein>
<dbReference type="AlphaFoldDB" id="X0TK53"/>
<sequence length="110" mass="11869">MPEGSAAEQAQALLPQAQVVAAFHHLDASQLMRVEAAAEVDVLVCGDHQEAKERVMALAEKIEGVRALDGGRLANSRYLEEFTTVLLSLNKTYKAHTSLKIAGISISPRD</sequence>
<organism evidence="1">
    <name type="scientific">marine sediment metagenome</name>
    <dbReference type="NCBI Taxonomy" id="412755"/>
    <lineage>
        <taxon>unclassified sequences</taxon>
        <taxon>metagenomes</taxon>
        <taxon>ecological metagenomes</taxon>
    </lineage>
</organism>
<dbReference type="GO" id="GO:0052851">
    <property type="term" value="F:ferric-chelate reductase (NADPH) activity"/>
    <property type="evidence" value="ECO:0007669"/>
    <property type="project" value="TreeGrafter"/>
</dbReference>
<evidence type="ECO:0008006" key="2">
    <source>
        <dbReference type="Google" id="ProtNLM"/>
    </source>
</evidence>
<dbReference type="InterPro" id="IPR051267">
    <property type="entry name" value="STEAP_metalloreductase"/>
</dbReference>
<comment type="caution">
    <text evidence="1">The sequence shown here is derived from an EMBL/GenBank/DDBJ whole genome shotgun (WGS) entry which is preliminary data.</text>
</comment>
<dbReference type="PANTHER" id="PTHR14239">
    <property type="entry name" value="DUDULIN-RELATED"/>
    <property type="match status" value="1"/>
</dbReference>
<dbReference type="EMBL" id="BARS01019134">
    <property type="protein sequence ID" value="GAF87661.1"/>
    <property type="molecule type" value="Genomic_DNA"/>
</dbReference>
<name>X0TK53_9ZZZZ</name>
<dbReference type="GO" id="GO:0008823">
    <property type="term" value="F:cupric reductase (NADH) activity"/>
    <property type="evidence" value="ECO:0007669"/>
    <property type="project" value="TreeGrafter"/>
</dbReference>
<gene>
    <name evidence="1" type="ORF">S01H1_31046</name>
</gene>
<dbReference type="GO" id="GO:0015677">
    <property type="term" value="P:copper ion import"/>
    <property type="evidence" value="ECO:0007669"/>
    <property type="project" value="TreeGrafter"/>
</dbReference>
<dbReference type="SUPFAM" id="SSF51735">
    <property type="entry name" value="NAD(P)-binding Rossmann-fold domains"/>
    <property type="match status" value="1"/>
</dbReference>
<dbReference type="InterPro" id="IPR036291">
    <property type="entry name" value="NAD(P)-bd_dom_sf"/>
</dbReference>
<accession>X0TK53</accession>